<dbReference type="Pfam" id="PF14996">
    <property type="entry name" value="RMP"/>
    <property type="match status" value="1"/>
</dbReference>
<comment type="function">
    <text evidence="4">May be involved in photoreceptor outer segment disk morphogenesis.</text>
</comment>
<evidence type="ECO:0000256" key="4">
    <source>
        <dbReference type="ARBA" id="ARBA00024819"/>
    </source>
</evidence>
<evidence type="ECO:0000256" key="3">
    <source>
        <dbReference type="ARBA" id="ARBA00022490"/>
    </source>
</evidence>
<keyword evidence="3" id="KW-0963">Cytoplasm</keyword>
<dbReference type="eggNOG" id="ENOG502S1KM">
    <property type="taxonomic scope" value="Eukaryota"/>
</dbReference>
<comment type="subcellular location">
    <subcellularLocation>
        <location evidence="2">Cytoplasm</location>
    </subcellularLocation>
    <subcellularLocation>
        <location evidence="1">Photoreceptor inner segment</location>
    </subcellularLocation>
</comment>
<keyword evidence="7" id="KW-1185">Reference proteome</keyword>
<organism evidence="6 7">
    <name type="scientific">Ciona savignyi</name>
    <name type="common">Pacific transparent sea squirt</name>
    <dbReference type="NCBI Taxonomy" id="51511"/>
    <lineage>
        <taxon>Eukaryota</taxon>
        <taxon>Metazoa</taxon>
        <taxon>Chordata</taxon>
        <taxon>Tunicata</taxon>
        <taxon>Ascidiacea</taxon>
        <taxon>Phlebobranchia</taxon>
        <taxon>Cionidae</taxon>
        <taxon>Ciona</taxon>
    </lineage>
</organism>
<name>H2ZFB3_CIOSA</name>
<evidence type="ECO:0000256" key="2">
    <source>
        <dbReference type="ARBA" id="ARBA00004496"/>
    </source>
</evidence>
<dbReference type="GO" id="GO:0001917">
    <property type="term" value="C:photoreceptor inner segment"/>
    <property type="evidence" value="ECO:0007669"/>
    <property type="project" value="UniProtKB-SubCell"/>
</dbReference>
<protein>
    <recommendedName>
        <fullName evidence="5">Cilia- and flagella-associated protein 418</fullName>
    </recommendedName>
</protein>
<evidence type="ECO:0000313" key="6">
    <source>
        <dbReference type="Ensembl" id="ENSCSAVP00000016279.1"/>
    </source>
</evidence>
<dbReference type="InParanoid" id="H2ZFB3"/>
<reference evidence="6" key="2">
    <citation type="submission" date="2025-08" db="UniProtKB">
        <authorList>
            <consortium name="Ensembl"/>
        </authorList>
    </citation>
    <scope>IDENTIFICATION</scope>
</reference>
<proteinExistence type="predicted"/>
<dbReference type="PANTHER" id="PTHR33958">
    <property type="entry name" value="PROTEIN C8ORF37"/>
    <property type="match status" value="1"/>
</dbReference>
<evidence type="ECO:0000313" key="7">
    <source>
        <dbReference type="Proteomes" id="UP000007875"/>
    </source>
</evidence>
<sequence length="97" mass="11078">MKNTRTPKIPVDKRKCSTILLSSGSKTKKCSAIYLGGSTTTRGLCSVSVKRCCDQLRCTNCDFHVEQYNNYKWDNTVDYLFLRNNMPDFQKVASKLI</sequence>
<dbReference type="PANTHER" id="PTHR33958:SF1">
    <property type="entry name" value="CILIA- AND FLAGELLA-ASSOCIATED PROTEIN 418"/>
    <property type="match status" value="1"/>
</dbReference>
<evidence type="ECO:0000256" key="5">
    <source>
        <dbReference type="ARBA" id="ARBA00026215"/>
    </source>
</evidence>
<dbReference type="HOGENOM" id="CLU_2351916_0_0_1"/>
<dbReference type="GeneTree" id="ENSGT00940000169904"/>
<dbReference type="STRING" id="51511.ENSCSAVP00000016279"/>
<dbReference type="Proteomes" id="UP000007875">
    <property type="component" value="Unassembled WGS sequence"/>
</dbReference>
<evidence type="ECO:0000256" key="1">
    <source>
        <dbReference type="ARBA" id="ARBA00004437"/>
    </source>
</evidence>
<reference evidence="7" key="1">
    <citation type="submission" date="2003-08" db="EMBL/GenBank/DDBJ databases">
        <authorList>
            <person name="Birren B."/>
            <person name="Nusbaum C."/>
            <person name="Abebe A."/>
            <person name="Abouelleil A."/>
            <person name="Adekoya E."/>
            <person name="Ait-zahra M."/>
            <person name="Allen N."/>
            <person name="Allen T."/>
            <person name="An P."/>
            <person name="Anderson M."/>
            <person name="Anderson S."/>
            <person name="Arachchi H."/>
            <person name="Armbruster J."/>
            <person name="Bachantsang P."/>
            <person name="Baldwin J."/>
            <person name="Barry A."/>
            <person name="Bayul T."/>
            <person name="Blitshsteyn B."/>
            <person name="Bloom T."/>
            <person name="Blye J."/>
            <person name="Boguslavskiy L."/>
            <person name="Borowsky M."/>
            <person name="Boukhgalter B."/>
            <person name="Brunache A."/>
            <person name="Butler J."/>
            <person name="Calixte N."/>
            <person name="Calvo S."/>
            <person name="Camarata J."/>
            <person name="Campo K."/>
            <person name="Chang J."/>
            <person name="Cheshatsang Y."/>
            <person name="Citroen M."/>
            <person name="Collymore A."/>
            <person name="Considine T."/>
            <person name="Cook A."/>
            <person name="Cooke P."/>
            <person name="Corum B."/>
            <person name="Cuomo C."/>
            <person name="David R."/>
            <person name="Dawoe T."/>
            <person name="Degray S."/>
            <person name="Dodge S."/>
            <person name="Dooley K."/>
            <person name="Dorje P."/>
            <person name="Dorjee K."/>
            <person name="Dorris L."/>
            <person name="Duffey N."/>
            <person name="Dupes A."/>
            <person name="Elkins T."/>
            <person name="Engels R."/>
            <person name="Erickson J."/>
            <person name="Farina A."/>
            <person name="Faro S."/>
            <person name="Ferreira P."/>
            <person name="Fischer H."/>
            <person name="Fitzgerald M."/>
            <person name="Foley K."/>
            <person name="Gage D."/>
            <person name="Galagan J."/>
            <person name="Gearin G."/>
            <person name="Gnerre S."/>
            <person name="Gnirke A."/>
            <person name="Goyette A."/>
            <person name="Graham J."/>
            <person name="Grandbois E."/>
            <person name="Gyaltsen K."/>
            <person name="Hafez N."/>
            <person name="Hagopian D."/>
            <person name="Hagos B."/>
            <person name="Hall J."/>
            <person name="Hatcher B."/>
            <person name="Heller A."/>
            <person name="Higgins H."/>
            <person name="Honan T."/>
            <person name="Horn A."/>
            <person name="Houde N."/>
            <person name="Hughes L."/>
            <person name="Hulme W."/>
            <person name="Husby E."/>
            <person name="Iliev I."/>
            <person name="Jaffe D."/>
            <person name="Jones C."/>
            <person name="Kamal M."/>
            <person name="Kamat A."/>
            <person name="Kamvysselis M."/>
            <person name="Karlsson E."/>
            <person name="Kells C."/>
            <person name="Kieu A."/>
            <person name="Kisner P."/>
            <person name="Kodira C."/>
            <person name="Kulbokas E."/>
            <person name="Labutti K."/>
            <person name="Lama D."/>
            <person name="Landers T."/>
            <person name="Leger J."/>
            <person name="Levine S."/>
            <person name="Lewis D."/>
            <person name="Lewis T."/>
            <person name="Lindblad-toh K."/>
            <person name="Liu X."/>
            <person name="Lokyitsang T."/>
            <person name="Lokyitsang Y."/>
            <person name="Lucien O."/>
            <person name="Lui A."/>
            <person name="Ma L.J."/>
            <person name="Mabbitt R."/>
            <person name="Macdonald J."/>
            <person name="Maclean C."/>
            <person name="Major J."/>
            <person name="Manning J."/>
            <person name="Marabella R."/>
            <person name="Maru K."/>
            <person name="Matthews C."/>
            <person name="Mauceli E."/>
            <person name="Mccarthy M."/>
            <person name="Mcdonough S."/>
            <person name="Mcghee T."/>
            <person name="Meldrim J."/>
            <person name="Meneus L."/>
            <person name="Mesirov J."/>
            <person name="Mihalev A."/>
            <person name="Mihova T."/>
            <person name="Mikkelsen T."/>
            <person name="Mlenga V."/>
            <person name="Moru K."/>
            <person name="Mozes J."/>
            <person name="Mulrain L."/>
            <person name="Munson G."/>
            <person name="Naylor J."/>
            <person name="Newes C."/>
            <person name="Nguyen C."/>
            <person name="Nguyen N."/>
            <person name="Nguyen T."/>
            <person name="Nicol R."/>
            <person name="Nielsen C."/>
            <person name="Nizzari M."/>
            <person name="Norbu C."/>
            <person name="Norbu N."/>
            <person name="O'donnell P."/>
            <person name="Okoawo O."/>
            <person name="O'leary S."/>
            <person name="Omotosho B."/>
            <person name="O'neill K."/>
            <person name="Osman S."/>
            <person name="Parker S."/>
            <person name="Perrin D."/>
            <person name="Phunkhang P."/>
            <person name="Piqani B."/>
            <person name="Purcell S."/>
            <person name="Rachupka T."/>
            <person name="Ramasamy U."/>
            <person name="Rameau R."/>
            <person name="Ray V."/>
            <person name="Raymond C."/>
            <person name="Retta R."/>
            <person name="Richardson S."/>
            <person name="Rise C."/>
            <person name="Rodriguez J."/>
            <person name="Rogers J."/>
            <person name="Rogov P."/>
            <person name="Rutman M."/>
            <person name="Schupbach R."/>
            <person name="Seaman C."/>
            <person name="Settipalli S."/>
            <person name="Sharpe T."/>
            <person name="Sheridan J."/>
            <person name="Sherpa N."/>
            <person name="Shi J."/>
            <person name="Smirnov S."/>
            <person name="Smith C."/>
            <person name="Sougnez C."/>
            <person name="Spencer B."/>
            <person name="Stalker J."/>
            <person name="Stange-thomann N."/>
            <person name="Stavropoulos S."/>
            <person name="Stetson K."/>
            <person name="Stone C."/>
            <person name="Stone S."/>
            <person name="Stubbs M."/>
            <person name="Talamas J."/>
            <person name="Tchuinga P."/>
            <person name="Tenzing P."/>
            <person name="Tesfaye S."/>
            <person name="Theodore J."/>
            <person name="Thoulutsang Y."/>
            <person name="Topham K."/>
            <person name="Towey S."/>
            <person name="Tsamla T."/>
            <person name="Tsomo N."/>
            <person name="Vallee D."/>
            <person name="Vassiliev H."/>
            <person name="Venkataraman V."/>
            <person name="Vinson J."/>
            <person name="Vo A."/>
            <person name="Wade C."/>
            <person name="Wang S."/>
            <person name="Wangchuk T."/>
            <person name="Wangdi T."/>
            <person name="Whittaker C."/>
            <person name="Wilkinson J."/>
            <person name="Wu Y."/>
            <person name="Wyman D."/>
            <person name="Yadav S."/>
            <person name="Yang S."/>
            <person name="Yang X."/>
            <person name="Yeager S."/>
            <person name="Yee E."/>
            <person name="Young G."/>
            <person name="Zainoun J."/>
            <person name="Zembeck L."/>
            <person name="Zimmer A."/>
            <person name="Zody M."/>
            <person name="Lander E."/>
        </authorList>
    </citation>
    <scope>NUCLEOTIDE SEQUENCE [LARGE SCALE GENOMIC DNA]</scope>
</reference>
<reference evidence="6" key="3">
    <citation type="submission" date="2025-09" db="UniProtKB">
        <authorList>
            <consortium name="Ensembl"/>
        </authorList>
    </citation>
    <scope>IDENTIFICATION</scope>
</reference>
<dbReference type="Ensembl" id="ENSCSAVT00000016460.1">
    <property type="protein sequence ID" value="ENSCSAVP00000016279.1"/>
    <property type="gene ID" value="ENSCSAVG00000009579.1"/>
</dbReference>
<dbReference type="AlphaFoldDB" id="H2ZFB3"/>
<dbReference type="GO" id="GO:0005829">
    <property type="term" value="C:cytosol"/>
    <property type="evidence" value="ECO:0007669"/>
    <property type="project" value="TreeGrafter"/>
</dbReference>
<dbReference type="InterPro" id="IPR029239">
    <property type="entry name" value="CFAP418"/>
</dbReference>
<accession>H2ZFB3</accession>